<feature type="domain" description="F-box" evidence="1">
    <location>
        <begin position="34"/>
        <end position="72"/>
    </location>
</feature>
<organism evidence="2 3">
    <name type="scientific">Danaus plexippus plexippus</name>
    <dbReference type="NCBI Taxonomy" id="278856"/>
    <lineage>
        <taxon>Eukaryota</taxon>
        <taxon>Metazoa</taxon>
        <taxon>Ecdysozoa</taxon>
        <taxon>Arthropoda</taxon>
        <taxon>Hexapoda</taxon>
        <taxon>Insecta</taxon>
        <taxon>Pterygota</taxon>
        <taxon>Neoptera</taxon>
        <taxon>Endopterygota</taxon>
        <taxon>Lepidoptera</taxon>
        <taxon>Glossata</taxon>
        <taxon>Ditrysia</taxon>
        <taxon>Papilionoidea</taxon>
        <taxon>Nymphalidae</taxon>
        <taxon>Danainae</taxon>
        <taxon>Danaini</taxon>
        <taxon>Danaina</taxon>
        <taxon>Danaus</taxon>
        <taxon>Danaus</taxon>
    </lineage>
</organism>
<dbReference type="InterPro" id="IPR001810">
    <property type="entry name" value="F-box_dom"/>
</dbReference>
<evidence type="ECO:0000313" key="2">
    <source>
        <dbReference type="EMBL" id="OWR49677.1"/>
    </source>
</evidence>
<dbReference type="GO" id="GO:0080008">
    <property type="term" value="C:Cul4-RING E3 ubiquitin ligase complex"/>
    <property type="evidence" value="ECO:0007669"/>
    <property type="project" value="InterPro"/>
</dbReference>
<dbReference type="PANTHER" id="PTHR20995:SF17">
    <property type="entry name" value="F-BOX_WD REPEAT-CONTAINING PROTEIN 5"/>
    <property type="match status" value="1"/>
</dbReference>
<dbReference type="Gene3D" id="1.20.1280.50">
    <property type="match status" value="1"/>
</dbReference>
<dbReference type="GO" id="GO:0019005">
    <property type="term" value="C:SCF ubiquitin ligase complex"/>
    <property type="evidence" value="ECO:0007669"/>
    <property type="project" value="InterPro"/>
</dbReference>
<sequence>MAREYKGNLNHYDLNSDRRPWQGQGEDEACTAVVLRCVFCHLPARDLWRCGGVSQSWRRASLDDVLWRRLLLPNATPQLLRSLRQKVIKKTLDENGAIPCCWRKEYYRSIVQWRRSALSASDVHSASLISASLHSSNLYLALVDEDIQLTVWENINENMELNSLQNISKWVVRWGGIVTTSWTKVGQVQWAPSTRRLLVMGQLALTDRSELLVLEFSEEWKKTTICRSSCGSSGGCWVDDTSFLALQLQWLAPGIACTTVWLTAASQETQSEHIGVTTPLMRIYNEASTQVTHVSTITVPTNECAWFQKELDVEIDKITEPTTSYYRALHPKCDKAEKSSRLLVVACGAAGSVRGEANAVQAWILPRALTLPRVSVQDALSERLHRHRQRALLPPEPDEPPDEQTIRALCSPPSAVCNLFAQIFGFTFHPRGGCMWVTTAGGAACLSLPGLLPLLHVPHHMTRSELSLPPHYVMPTVDDYYFISPLGRGSPLVCVWSVMSATRGPSLCHESPALAALLLPPSNNIHSLLVLTSEELFVWKTLIN</sequence>
<proteinExistence type="predicted"/>
<dbReference type="InterPro" id="IPR036047">
    <property type="entry name" value="F-box-like_dom_sf"/>
</dbReference>
<accession>A0A212F7G5</accession>
<dbReference type="InParanoid" id="A0A212F7G5"/>
<keyword evidence="3" id="KW-1185">Reference proteome</keyword>
<gene>
    <name evidence="2" type="ORF">KGM_201911</name>
</gene>
<evidence type="ECO:0000259" key="1">
    <source>
        <dbReference type="Pfam" id="PF12937"/>
    </source>
</evidence>
<reference evidence="2 3" key="1">
    <citation type="journal article" date="2011" name="Cell">
        <title>The monarch butterfly genome yields insights into long-distance migration.</title>
        <authorList>
            <person name="Zhan S."/>
            <person name="Merlin C."/>
            <person name="Boore J.L."/>
            <person name="Reppert S.M."/>
        </authorList>
    </citation>
    <scope>NUCLEOTIDE SEQUENCE [LARGE SCALE GENOMIC DNA]</scope>
    <source>
        <strain evidence="2">F-2</strain>
    </source>
</reference>
<evidence type="ECO:0000313" key="3">
    <source>
        <dbReference type="Proteomes" id="UP000007151"/>
    </source>
</evidence>
<dbReference type="eggNOG" id="ENOG502TBTS">
    <property type="taxonomic scope" value="Eukaryota"/>
</dbReference>
<dbReference type="InterPro" id="IPR042508">
    <property type="entry name" value="FBXW5"/>
</dbReference>
<dbReference type="STRING" id="278856.A0A212F7G5"/>
<name>A0A212F7G5_DANPL</name>
<protein>
    <submittedName>
        <fullName evidence="2">F-box and WD domain protein</fullName>
    </submittedName>
</protein>
<dbReference type="FunCoup" id="A0A212F7G5">
    <property type="interactions" value="65"/>
</dbReference>
<dbReference type="SUPFAM" id="SSF81383">
    <property type="entry name" value="F-box domain"/>
    <property type="match status" value="1"/>
</dbReference>
<dbReference type="AlphaFoldDB" id="A0A212F7G5"/>
<dbReference type="Proteomes" id="UP000007151">
    <property type="component" value="Unassembled WGS sequence"/>
</dbReference>
<dbReference type="Pfam" id="PF12937">
    <property type="entry name" value="F-box-like"/>
    <property type="match status" value="1"/>
</dbReference>
<dbReference type="GO" id="GO:0016567">
    <property type="term" value="P:protein ubiquitination"/>
    <property type="evidence" value="ECO:0007669"/>
    <property type="project" value="InterPro"/>
</dbReference>
<dbReference type="PANTHER" id="PTHR20995">
    <property type="entry name" value="F-BOX/WD REPEAT-CONTAINING PROTEIN 5"/>
    <property type="match status" value="1"/>
</dbReference>
<dbReference type="KEGG" id="dpl:KGM_201911"/>
<comment type="caution">
    <text evidence="2">The sequence shown here is derived from an EMBL/GenBank/DDBJ whole genome shotgun (WGS) entry which is preliminary data.</text>
</comment>
<dbReference type="EMBL" id="AGBW02009873">
    <property type="protein sequence ID" value="OWR49677.1"/>
    <property type="molecule type" value="Genomic_DNA"/>
</dbReference>